<name>A0A366D2B5_9NOCA</name>
<dbReference type="OrthoDB" id="4730534at2"/>
<dbReference type="SUPFAM" id="SSF55961">
    <property type="entry name" value="Bet v1-like"/>
    <property type="match status" value="1"/>
</dbReference>
<dbReference type="RefSeq" id="WP_067507760.1">
    <property type="nucleotide sequence ID" value="NZ_CP107943.1"/>
</dbReference>
<comment type="caution">
    <text evidence="1">The sequence shown here is derived from an EMBL/GenBank/DDBJ whole genome shotgun (WGS) entry which is preliminary data.</text>
</comment>
<gene>
    <name evidence="1" type="ORF">DFR74_11746</name>
</gene>
<protein>
    <submittedName>
        <fullName evidence="1">Polyketide cyclase/dehydrase/lipid transport protein</fullName>
    </submittedName>
</protein>
<evidence type="ECO:0000313" key="1">
    <source>
        <dbReference type="EMBL" id="RBO84227.1"/>
    </source>
</evidence>
<dbReference type="InterPro" id="IPR019587">
    <property type="entry name" value="Polyketide_cyclase/dehydratase"/>
</dbReference>
<dbReference type="AlphaFoldDB" id="A0A366D2B5"/>
<dbReference type="Gene3D" id="3.30.530.20">
    <property type="match status" value="1"/>
</dbReference>
<dbReference type="Proteomes" id="UP000252586">
    <property type="component" value="Unassembled WGS sequence"/>
</dbReference>
<sequence>MRTKTDIRFAVEASPAQVLDAVAAIDMLPEWSMYQDARVATRDRAGRPHRVYVTADVLGSQDLQVLEYEWTADRASWQVVDSSRGIRGGGWFEVSEGPEGTEVWYHAELHSRIPLPGLLMKRTVQRWNETVVQNFIEFAESYPETEKYSPV</sequence>
<organism evidence="1 2">
    <name type="scientific">Nocardia puris</name>
    <dbReference type="NCBI Taxonomy" id="208602"/>
    <lineage>
        <taxon>Bacteria</taxon>
        <taxon>Bacillati</taxon>
        <taxon>Actinomycetota</taxon>
        <taxon>Actinomycetes</taxon>
        <taxon>Mycobacteriales</taxon>
        <taxon>Nocardiaceae</taxon>
        <taxon>Nocardia</taxon>
    </lineage>
</organism>
<reference evidence="1 2" key="1">
    <citation type="submission" date="2018-06" db="EMBL/GenBank/DDBJ databases">
        <title>Genomic Encyclopedia of Type Strains, Phase IV (KMG-IV): sequencing the most valuable type-strain genomes for metagenomic binning, comparative biology and taxonomic classification.</title>
        <authorList>
            <person name="Goeker M."/>
        </authorList>
    </citation>
    <scope>NUCLEOTIDE SEQUENCE [LARGE SCALE GENOMIC DNA]</scope>
    <source>
        <strain evidence="1 2">DSM 44599</strain>
    </source>
</reference>
<dbReference type="PANTHER" id="PTHR39683:SF4">
    <property type="entry name" value="COENZYME Q-BINDING PROTEIN COQ10 START DOMAIN-CONTAINING PROTEIN"/>
    <property type="match status" value="1"/>
</dbReference>
<dbReference type="Pfam" id="PF10604">
    <property type="entry name" value="Polyketide_cyc2"/>
    <property type="match status" value="1"/>
</dbReference>
<dbReference type="InterPro" id="IPR023393">
    <property type="entry name" value="START-like_dom_sf"/>
</dbReference>
<keyword evidence="2" id="KW-1185">Reference proteome</keyword>
<proteinExistence type="predicted"/>
<evidence type="ECO:0000313" key="2">
    <source>
        <dbReference type="Proteomes" id="UP000252586"/>
    </source>
</evidence>
<dbReference type="PANTHER" id="PTHR39683">
    <property type="entry name" value="CONSERVED PROTEIN TB16.3"/>
    <property type="match status" value="1"/>
</dbReference>
<dbReference type="EMBL" id="QNRE01000017">
    <property type="protein sequence ID" value="RBO84227.1"/>
    <property type="molecule type" value="Genomic_DNA"/>
</dbReference>
<dbReference type="STRING" id="1210090.GCA_001613185_02319"/>
<accession>A0A366D2B5</accession>